<protein>
    <submittedName>
        <fullName evidence="1">Uncharacterized protein</fullName>
    </submittedName>
</protein>
<evidence type="ECO:0000313" key="1">
    <source>
        <dbReference type="EMBL" id="KAJ3526809.1"/>
    </source>
</evidence>
<reference evidence="1" key="1">
    <citation type="submission" date="2022-08" db="EMBL/GenBank/DDBJ databases">
        <title>Genome Sequence of Fusarium decemcellulare.</title>
        <authorList>
            <person name="Buettner E."/>
        </authorList>
    </citation>
    <scope>NUCLEOTIDE SEQUENCE</scope>
    <source>
        <strain evidence="1">Babe19</strain>
    </source>
</reference>
<proteinExistence type="predicted"/>
<organism evidence="1 2">
    <name type="scientific">Fusarium decemcellulare</name>
    <dbReference type="NCBI Taxonomy" id="57161"/>
    <lineage>
        <taxon>Eukaryota</taxon>
        <taxon>Fungi</taxon>
        <taxon>Dikarya</taxon>
        <taxon>Ascomycota</taxon>
        <taxon>Pezizomycotina</taxon>
        <taxon>Sordariomycetes</taxon>
        <taxon>Hypocreomycetidae</taxon>
        <taxon>Hypocreales</taxon>
        <taxon>Nectriaceae</taxon>
        <taxon>Fusarium</taxon>
        <taxon>Fusarium decemcellulare species complex</taxon>
    </lineage>
</organism>
<keyword evidence="2" id="KW-1185">Reference proteome</keyword>
<sequence>MSFGTSVGDILTVGQMAWRLYQRCRSAPKGFTDLTIQVSALSVVLNEVGEIRQDAQFAKFEAKLELICTNCEGVLVELQAMLDRFESLGSNKVKVLDRFRYDQKETEAMQRRLADQVGLLLGFHTLVSSSTSAADQSKIGNRLDCGVDEIKAGLELILAEIKAGQRNNSILSSASSSSIEGEGDVEPDVNGMCDALEELGLDSATVKTHRQFVASWLGELSERSHSLGDLGSRIPYYDAASNMSLARLEVNTRKGHAVRSEVGFGTGIDLLDIVGYTSEFSEDAYPPSIRRAATNLGIRSEVESLCRRDRPLFIGGPLIFPEVLRSTVSDPSLTKTISRMIPALLIAKARQRNETPYPMKGRFSFIEGFLAFGLTREQKNSIAKFQGDLYDMVPVQAGARLQGHQLCMVSAEMFAWIGNEDEECIVGSWDAKQFMRSPAYQCYV</sequence>
<accession>A0ACC1RVV6</accession>
<evidence type="ECO:0000313" key="2">
    <source>
        <dbReference type="Proteomes" id="UP001148629"/>
    </source>
</evidence>
<comment type="caution">
    <text evidence="1">The sequence shown here is derived from an EMBL/GenBank/DDBJ whole genome shotgun (WGS) entry which is preliminary data.</text>
</comment>
<name>A0ACC1RVV6_9HYPO</name>
<dbReference type="EMBL" id="JANRMS010001664">
    <property type="protein sequence ID" value="KAJ3526809.1"/>
    <property type="molecule type" value="Genomic_DNA"/>
</dbReference>
<dbReference type="Proteomes" id="UP001148629">
    <property type="component" value="Unassembled WGS sequence"/>
</dbReference>
<gene>
    <name evidence="1" type="ORF">NM208_g11009</name>
</gene>